<gene>
    <name evidence="1" type="ORF">H8712_10540</name>
</gene>
<evidence type="ECO:0000313" key="2">
    <source>
        <dbReference type="Proteomes" id="UP000661649"/>
    </source>
</evidence>
<keyword evidence="2" id="KW-1185">Reference proteome</keyword>
<proteinExistence type="predicted"/>
<organism evidence="1 2">
    <name type="scientific">Blautia stercoris</name>
    <dbReference type="NCBI Taxonomy" id="871664"/>
    <lineage>
        <taxon>Bacteria</taxon>
        <taxon>Bacillati</taxon>
        <taxon>Bacillota</taxon>
        <taxon>Clostridia</taxon>
        <taxon>Lachnospirales</taxon>
        <taxon>Lachnospiraceae</taxon>
        <taxon>Blautia</taxon>
    </lineage>
</organism>
<protein>
    <submittedName>
        <fullName evidence="1">Uncharacterized protein</fullName>
    </submittedName>
</protein>
<dbReference type="Proteomes" id="UP000661649">
    <property type="component" value="Unassembled WGS sequence"/>
</dbReference>
<evidence type="ECO:0000313" key="1">
    <source>
        <dbReference type="EMBL" id="MBC8629040.1"/>
    </source>
</evidence>
<accession>A0ABR7PE29</accession>
<name>A0ABR7PE29_9FIRM</name>
<reference evidence="1 2" key="1">
    <citation type="submission" date="2020-08" db="EMBL/GenBank/DDBJ databases">
        <title>Genome public.</title>
        <authorList>
            <person name="Liu C."/>
            <person name="Sun Q."/>
        </authorList>
    </citation>
    <scope>NUCLEOTIDE SEQUENCE [LARGE SCALE GENOMIC DNA]</scope>
    <source>
        <strain evidence="1 2">3_YM_SP_D4_24.mj</strain>
    </source>
</reference>
<comment type="caution">
    <text evidence="1">The sequence shown here is derived from an EMBL/GenBank/DDBJ whole genome shotgun (WGS) entry which is preliminary data.</text>
</comment>
<dbReference type="EMBL" id="JACRTP010000004">
    <property type="protein sequence ID" value="MBC8629040.1"/>
    <property type="molecule type" value="Genomic_DNA"/>
</dbReference>
<sequence>MFEWQNGKYEYTLRGGRLVAMFTVKFTPTAAGMRIQVTQQDGQRYS</sequence>
<dbReference type="RefSeq" id="WP_187558802.1">
    <property type="nucleotide sequence ID" value="NZ_JACRTP010000004.1"/>
</dbReference>